<accession>A0A0F7LB10</accession>
<proteinExistence type="predicted"/>
<dbReference type="EMBL" id="KR029609">
    <property type="protein sequence ID" value="AKH48763.1"/>
    <property type="molecule type" value="Genomic_DNA"/>
</dbReference>
<sequence>MRNKELTVKHLNNSVSCFILSSTTRVNGHNRTCIWNHIPYSLSWFMIPVPT</sequence>
<organism evidence="1">
    <name type="scientific">uncultured marine virus</name>
    <dbReference type="NCBI Taxonomy" id="186617"/>
    <lineage>
        <taxon>Viruses</taxon>
        <taxon>environmental samples</taxon>
    </lineage>
</organism>
<evidence type="ECO:0000313" key="1">
    <source>
        <dbReference type="EMBL" id="AKH48763.1"/>
    </source>
</evidence>
<reference evidence="1" key="2">
    <citation type="submission" date="2015-03" db="EMBL/GenBank/DDBJ databases">
        <authorList>
            <person name="Chow C.-E.T."/>
            <person name="Winget D.M."/>
            <person name="White R.A.III."/>
            <person name="Hallam S.J."/>
            <person name="Suttle C.A."/>
        </authorList>
    </citation>
    <scope>NUCLEOTIDE SEQUENCE</scope>
    <source>
        <strain evidence="1">Oxic3_3</strain>
    </source>
</reference>
<name>A0A0F7LB10_9VIRU</name>
<reference evidence="1" key="1">
    <citation type="journal article" date="2015" name="Front. Microbiol.">
        <title>Combining genomic sequencing methods to explore viral diversity and reveal potential virus-host interactions.</title>
        <authorList>
            <person name="Chow C.E."/>
            <person name="Winget D.M."/>
            <person name="White R.A.III."/>
            <person name="Hallam S.J."/>
            <person name="Suttle C.A."/>
        </authorList>
    </citation>
    <scope>NUCLEOTIDE SEQUENCE</scope>
    <source>
        <strain evidence="1">Oxic3_3</strain>
    </source>
</reference>
<protein>
    <submittedName>
        <fullName evidence="1">DNA maturase B</fullName>
    </submittedName>
</protein>